<evidence type="ECO:0000313" key="3">
    <source>
        <dbReference type="Proteomes" id="UP000747542"/>
    </source>
</evidence>
<protein>
    <submittedName>
        <fullName evidence="2">Uncharacterized protein</fullName>
    </submittedName>
</protein>
<comment type="caution">
    <text evidence="2">The sequence shown here is derived from an EMBL/GenBank/DDBJ whole genome shotgun (WGS) entry which is preliminary data.</text>
</comment>
<dbReference type="AlphaFoldDB" id="A0A8J5K8M0"/>
<organism evidence="2 3">
    <name type="scientific">Homarus americanus</name>
    <name type="common">American lobster</name>
    <dbReference type="NCBI Taxonomy" id="6706"/>
    <lineage>
        <taxon>Eukaryota</taxon>
        <taxon>Metazoa</taxon>
        <taxon>Ecdysozoa</taxon>
        <taxon>Arthropoda</taxon>
        <taxon>Crustacea</taxon>
        <taxon>Multicrustacea</taxon>
        <taxon>Malacostraca</taxon>
        <taxon>Eumalacostraca</taxon>
        <taxon>Eucarida</taxon>
        <taxon>Decapoda</taxon>
        <taxon>Pleocyemata</taxon>
        <taxon>Astacidea</taxon>
        <taxon>Nephropoidea</taxon>
        <taxon>Nephropidae</taxon>
        <taxon>Homarus</taxon>
    </lineage>
</organism>
<keyword evidence="3" id="KW-1185">Reference proteome</keyword>
<sequence length="96" mass="10549">MAGGVRRGQLSYTVTHLLLAAPSSTPSSEPLRHQHNRSRGPVERVRLEWEGCEWTLTVRGNLRPASGLKASSQEHVVRSPVSGNCARSPPQYIHPT</sequence>
<name>A0A8J5K8M0_HOMAM</name>
<feature type="region of interest" description="Disordered" evidence="1">
    <location>
        <begin position="21"/>
        <end position="41"/>
    </location>
</feature>
<evidence type="ECO:0000313" key="2">
    <source>
        <dbReference type="EMBL" id="KAG7170577.1"/>
    </source>
</evidence>
<accession>A0A8J5K8M0</accession>
<dbReference type="Proteomes" id="UP000747542">
    <property type="component" value="Unassembled WGS sequence"/>
</dbReference>
<proteinExistence type="predicted"/>
<reference evidence="2" key="1">
    <citation type="journal article" date="2021" name="Sci. Adv.">
        <title>The American lobster genome reveals insights on longevity, neural, and immune adaptations.</title>
        <authorList>
            <person name="Polinski J.M."/>
            <person name="Zimin A.V."/>
            <person name="Clark K.F."/>
            <person name="Kohn A.B."/>
            <person name="Sadowski N."/>
            <person name="Timp W."/>
            <person name="Ptitsyn A."/>
            <person name="Khanna P."/>
            <person name="Romanova D.Y."/>
            <person name="Williams P."/>
            <person name="Greenwood S.J."/>
            <person name="Moroz L.L."/>
            <person name="Walt D.R."/>
            <person name="Bodnar A.G."/>
        </authorList>
    </citation>
    <scope>NUCLEOTIDE SEQUENCE</scope>
    <source>
        <strain evidence="2">GMGI-L3</strain>
    </source>
</reference>
<gene>
    <name evidence="2" type="ORF">Hamer_G020669</name>
</gene>
<dbReference type="EMBL" id="JAHLQT010013854">
    <property type="protein sequence ID" value="KAG7170577.1"/>
    <property type="molecule type" value="Genomic_DNA"/>
</dbReference>
<feature type="region of interest" description="Disordered" evidence="1">
    <location>
        <begin position="67"/>
        <end position="96"/>
    </location>
</feature>
<evidence type="ECO:0000256" key="1">
    <source>
        <dbReference type="SAM" id="MobiDB-lite"/>
    </source>
</evidence>